<evidence type="ECO:0000256" key="1">
    <source>
        <dbReference type="SAM" id="MobiDB-lite"/>
    </source>
</evidence>
<evidence type="ECO:0000313" key="3">
    <source>
        <dbReference type="Proteomes" id="UP000235786"/>
    </source>
</evidence>
<name>A0A2J6RA02_HYAVF</name>
<organism evidence="2 3">
    <name type="scientific">Hyaloscypha variabilis (strain UAMH 11265 / GT02V1 / F)</name>
    <name type="common">Meliniomyces variabilis</name>
    <dbReference type="NCBI Taxonomy" id="1149755"/>
    <lineage>
        <taxon>Eukaryota</taxon>
        <taxon>Fungi</taxon>
        <taxon>Dikarya</taxon>
        <taxon>Ascomycota</taxon>
        <taxon>Pezizomycotina</taxon>
        <taxon>Leotiomycetes</taxon>
        <taxon>Helotiales</taxon>
        <taxon>Hyaloscyphaceae</taxon>
        <taxon>Hyaloscypha</taxon>
        <taxon>Hyaloscypha variabilis</taxon>
    </lineage>
</organism>
<protein>
    <submittedName>
        <fullName evidence="2">Uncharacterized protein</fullName>
    </submittedName>
</protein>
<gene>
    <name evidence="2" type="ORF">L207DRAFT_112642</name>
</gene>
<accession>A0A2J6RA02</accession>
<dbReference type="Proteomes" id="UP000235786">
    <property type="component" value="Unassembled WGS sequence"/>
</dbReference>
<keyword evidence="3" id="KW-1185">Reference proteome</keyword>
<dbReference type="AlphaFoldDB" id="A0A2J6RA02"/>
<feature type="region of interest" description="Disordered" evidence="1">
    <location>
        <begin position="36"/>
        <end position="56"/>
    </location>
</feature>
<evidence type="ECO:0000313" key="2">
    <source>
        <dbReference type="EMBL" id="PMD35337.1"/>
    </source>
</evidence>
<proteinExistence type="predicted"/>
<dbReference type="EMBL" id="KZ613952">
    <property type="protein sequence ID" value="PMD35337.1"/>
    <property type="molecule type" value="Genomic_DNA"/>
</dbReference>
<sequence length="200" mass="21843">MRETKTIRTRCKTALYRGMRTLAYEDVIRCGSLSRTAKGHPTSRGIDRGSSPPASASAISALTRGRSALEISRYRNTTMASDLVSPFESMSLVGSSSDAKEKPTKTRFAPERCHRAPSQSSASLFLTGQVRVTRLVALSEGQGYLQTNGPFIDGDVVLRPFSVREVKDQYWIQSSSGIGSLWCSCEEPLGEANSTSPRRT</sequence>
<reference evidence="2 3" key="1">
    <citation type="submission" date="2016-04" db="EMBL/GenBank/DDBJ databases">
        <title>A degradative enzymes factory behind the ericoid mycorrhizal symbiosis.</title>
        <authorList>
            <consortium name="DOE Joint Genome Institute"/>
            <person name="Martino E."/>
            <person name="Morin E."/>
            <person name="Grelet G."/>
            <person name="Kuo A."/>
            <person name="Kohler A."/>
            <person name="Daghino S."/>
            <person name="Barry K."/>
            <person name="Choi C."/>
            <person name="Cichocki N."/>
            <person name="Clum A."/>
            <person name="Copeland A."/>
            <person name="Hainaut M."/>
            <person name="Haridas S."/>
            <person name="Labutti K."/>
            <person name="Lindquist E."/>
            <person name="Lipzen A."/>
            <person name="Khouja H.-R."/>
            <person name="Murat C."/>
            <person name="Ohm R."/>
            <person name="Olson A."/>
            <person name="Spatafora J."/>
            <person name="Veneault-Fourrey C."/>
            <person name="Henrissat B."/>
            <person name="Grigoriev I."/>
            <person name="Martin F."/>
            <person name="Perotto S."/>
        </authorList>
    </citation>
    <scope>NUCLEOTIDE SEQUENCE [LARGE SCALE GENOMIC DNA]</scope>
    <source>
        <strain evidence="2 3">F</strain>
    </source>
</reference>